<dbReference type="EMBL" id="QGDH01000074">
    <property type="protein sequence ID" value="RAR09481.1"/>
    <property type="molecule type" value="Genomic_DNA"/>
</dbReference>
<gene>
    <name evidence="2" type="ORF">DDE83_005474</name>
</gene>
<sequence length="852" mass="94598">MDYILDNVGEWKDRFINNSIKSWEEMSAQRWVRIIAIVGAYLLIRPYLLNAAAKKQKAQLDKEAEELGLGKSDAPDANDFRGKGVRVTKGEAKKKEEVQDKVQNIFSQRREKSTPELVLEAAVEGVKLYRSYQKDKKKEVEGKGKGKSRQRRREGMGKSEKDRHRRHRHHSRSPRKEQTRNRDSSNDRHRSRSRHRHGDESRKEKRGRSRPRDKRSRSRRREGKRNIPEPVAEGVSQDDSQYQMSGGAGPANTVHDGHGDSSAQTPGKQDRPTSGASGYQASWRDLIYQPRSPSHSMRQEKNADSGRRAPTRQQKGPNGTPFGSLPKYKAKVGIALGLGDHFKNTYKRIKAEHDGGHRTRGFIEKALDEVKKKRNDAKADQVQGRPQSSIDACSSKVPEATSRDFSTIISHAPPPLPPPPPPPPPPGPPPVSPRQPPPPPPPGTLPRVNSVIAALLVSIENGKKLRSVAPTHAEEEDANPKAEEMHYEETTHSHEVEEHERAQAEEDDEKAEAYPEPNRAFRDSLLSALEGRNAELGTWTATGDSARGAKKTFQRQLTNETTVQRLSRSESGDNLAFTLAAHVAQPGWSFDALPALAVAEERQIPMLDKVKGFFNKATAAVSSSISSSVPSAPVDTATSEVIAEVAEAVQYPLTLENWKEVLTVDPTASPPTTQDWLVFTTGGNNTCFGLCGNVTNAWNASLPFMAAMPNAPKFAYLDCETEGVLCNSWSVGAPSLYHFQIPKPLADQSAPVPLARYKPLNRTSTTAETIKKLIIDNEIEHVEPYWGHFHPFNGTMQQYNLAIPYGYATWGFSKMPSWMPMIIISFLSRSFMSKRMAGPTPAEQRAAAAAPR</sequence>
<dbReference type="PANTHER" id="PTHR28199">
    <property type="entry name" value="PROCESSING OF GAS1 AND ALP PROTEIN 2"/>
    <property type="match status" value="1"/>
</dbReference>
<feature type="region of interest" description="Disordered" evidence="1">
    <location>
        <begin position="374"/>
        <end position="447"/>
    </location>
</feature>
<dbReference type="GO" id="GO:0015031">
    <property type="term" value="P:protein transport"/>
    <property type="evidence" value="ECO:0007669"/>
    <property type="project" value="TreeGrafter"/>
</dbReference>
<feature type="compositionally biased region" description="Basic residues" evidence="1">
    <location>
        <begin position="204"/>
        <end position="223"/>
    </location>
</feature>
<dbReference type="AlphaFoldDB" id="A0A364N1J0"/>
<evidence type="ECO:0000313" key="2">
    <source>
        <dbReference type="EMBL" id="RAR09481.1"/>
    </source>
</evidence>
<feature type="compositionally biased region" description="Basic and acidic residues" evidence="1">
    <location>
        <begin position="174"/>
        <end position="188"/>
    </location>
</feature>
<dbReference type="Proteomes" id="UP000249619">
    <property type="component" value="Unassembled WGS sequence"/>
</dbReference>
<name>A0A364N1J0_STELY</name>
<feature type="compositionally biased region" description="Basic and acidic residues" evidence="1">
    <location>
        <begin position="297"/>
        <end position="307"/>
    </location>
</feature>
<accession>A0A364N1J0</accession>
<keyword evidence="3" id="KW-1185">Reference proteome</keyword>
<feature type="compositionally biased region" description="Polar residues" evidence="1">
    <location>
        <begin position="261"/>
        <end position="280"/>
    </location>
</feature>
<feature type="region of interest" description="Disordered" evidence="1">
    <location>
        <begin position="133"/>
        <end position="326"/>
    </location>
</feature>
<feature type="compositionally biased region" description="Basic residues" evidence="1">
    <location>
        <begin position="163"/>
        <end position="173"/>
    </location>
</feature>
<feature type="compositionally biased region" description="Pro residues" evidence="1">
    <location>
        <begin position="412"/>
        <end position="444"/>
    </location>
</feature>
<dbReference type="InterPro" id="IPR011431">
    <property type="entry name" value="Trafficking_Pga2"/>
</dbReference>
<feature type="compositionally biased region" description="Basic and acidic residues" evidence="1">
    <location>
        <begin position="478"/>
        <end position="504"/>
    </location>
</feature>
<evidence type="ECO:0000256" key="1">
    <source>
        <dbReference type="SAM" id="MobiDB-lite"/>
    </source>
</evidence>
<evidence type="ECO:0000313" key="3">
    <source>
        <dbReference type="Proteomes" id="UP000249619"/>
    </source>
</evidence>
<proteinExistence type="predicted"/>
<comment type="caution">
    <text evidence="2">The sequence shown here is derived from an EMBL/GenBank/DDBJ whole genome shotgun (WGS) entry which is preliminary data.</text>
</comment>
<dbReference type="PANTHER" id="PTHR28199:SF1">
    <property type="entry name" value="PROCESSING OF GAS1 AND ALP PROTEIN 2"/>
    <property type="match status" value="1"/>
</dbReference>
<feature type="region of interest" description="Disordered" evidence="1">
    <location>
        <begin position="466"/>
        <end position="517"/>
    </location>
</feature>
<protein>
    <submittedName>
        <fullName evidence="2">Pth2-like protein</fullName>
    </submittedName>
</protein>
<feature type="compositionally biased region" description="Basic and acidic residues" evidence="1">
    <location>
        <begin position="133"/>
        <end position="144"/>
    </location>
</feature>
<organism evidence="2 3">
    <name type="scientific">Stemphylium lycopersici</name>
    <name type="common">Tomato gray leaf spot disease fungus</name>
    <name type="synonym">Thyrospora lycopersici</name>
    <dbReference type="NCBI Taxonomy" id="183478"/>
    <lineage>
        <taxon>Eukaryota</taxon>
        <taxon>Fungi</taxon>
        <taxon>Dikarya</taxon>
        <taxon>Ascomycota</taxon>
        <taxon>Pezizomycotina</taxon>
        <taxon>Dothideomycetes</taxon>
        <taxon>Pleosporomycetidae</taxon>
        <taxon>Pleosporales</taxon>
        <taxon>Pleosporineae</taxon>
        <taxon>Pleosporaceae</taxon>
        <taxon>Stemphylium</taxon>
    </lineage>
</organism>
<dbReference type="STRING" id="183478.A0A364N1J0"/>
<feature type="compositionally biased region" description="Basic and acidic residues" evidence="1">
    <location>
        <begin position="153"/>
        <end position="162"/>
    </location>
</feature>
<dbReference type="Pfam" id="PF07543">
    <property type="entry name" value="PGA2"/>
    <property type="match status" value="1"/>
</dbReference>
<reference evidence="3" key="1">
    <citation type="submission" date="2018-05" db="EMBL/GenBank/DDBJ databases">
        <title>Draft genome sequence of Stemphylium lycopersici strain CIDEFI 213.</title>
        <authorList>
            <person name="Medina R."/>
            <person name="Franco M.E.E."/>
            <person name="Lucentini C.G."/>
            <person name="Saparrat M.C.N."/>
            <person name="Balatti P.A."/>
        </authorList>
    </citation>
    <scope>NUCLEOTIDE SEQUENCE [LARGE SCALE GENOMIC DNA]</scope>
    <source>
        <strain evidence="3">CIDEFI 213</strain>
    </source>
</reference>